<dbReference type="AlphaFoldDB" id="A0A9X1IT27"/>
<dbReference type="InterPro" id="IPR002545">
    <property type="entry name" value="CheW-lke_dom"/>
</dbReference>
<evidence type="ECO:0000313" key="3">
    <source>
        <dbReference type="Proteomes" id="UP001138757"/>
    </source>
</evidence>
<feature type="domain" description="CheW-like" evidence="1">
    <location>
        <begin position="3"/>
        <end position="142"/>
    </location>
</feature>
<proteinExistence type="predicted"/>
<evidence type="ECO:0000313" key="2">
    <source>
        <dbReference type="EMBL" id="MBT2188895.1"/>
    </source>
</evidence>
<dbReference type="InterPro" id="IPR036061">
    <property type="entry name" value="CheW-like_dom_sf"/>
</dbReference>
<keyword evidence="3" id="KW-1185">Reference proteome</keyword>
<dbReference type="Proteomes" id="UP001138757">
    <property type="component" value="Unassembled WGS sequence"/>
</dbReference>
<dbReference type="Gene3D" id="2.30.30.40">
    <property type="entry name" value="SH3 Domains"/>
    <property type="match status" value="1"/>
</dbReference>
<name>A0A9X1IT27_9SPHN</name>
<sequence length="146" mass="15317">MTDTLFLFASIAGVPIAIRTAEIEAVVRLGDVVPIPLVQNHVRGLAALRSRVLTVIDMEARIFGTCGHASLITLAVIADIAAHSYGFIVDSVSDITQAPNGIQPIRGRIDPAWAPYAAGLVEHDGRSHLLLSLTDFVAAPGTALAA</sequence>
<organism evidence="2 3">
    <name type="scientific">Sphingobium nicotianae</name>
    <dbReference type="NCBI Taxonomy" id="2782607"/>
    <lineage>
        <taxon>Bacteria</taxon>
        <taxon>Pseudomonadati</taxon>
        <taxon>Pseudomonadota</taxon>
        <taxon>Alphaproteobacteria</taxon>
        <taxon>Sphingomonadales</taxon>
        <taxon>Sphingomonadaceae</taxon>
        <taxon>Sphingobium</taxon>
    </lineage>
</organism>
<dbReference type="SMART" id="SM00260">
    <property type="entry name" value="CheW"/>
    <property type="match status" value="1"/>
</dbReference>
<dbReference type="PROSITE" id="PS50851">
    <property type="entry name" value="CHEW"/>
    <property type="match status" value="1"/>
</dbReference>
<dbReference type="GO" id="GO:0006935">
    <property type="term" value="P:chemotaxis"/>
    <property type="evidence" value="ECO:0007669"/>
    <property type="project" value="InterPro"/>
</dbReference>
<dbReference type="RefSeq" id="WP_214625148.1">
    <property type="nucleotide sequence ID" value="NZ_JAHGAW010000013.1"/>
</dbReference>
<dbReference type="GO" id="GO:0007165">
    <property type="term" value="P:signal transduction"/>
    <property type="evidence" value="ECO:0007669"/>
    <property type="project" value="InterPro"/>
</dbReference>
<dbReference type="EMBL" id="JAHGAW010000013">
    <property type="protein sequence ID" value="MBT2188895.1"/>
    <property type="molecule type" value="Genomic_DNA"/>
</dbReference>
<comment type="caution">
    <text evidence="2">The sequence shown here is derived from an EMBL/GenBank/DDBJ whole genome shotgun (WGS) entry which is preliminary data.</text>
</comment>
<dbReference type="Gene3D" id="2.40.50.180">
    <property type="entry name" value="CheA-289, Domain 4"/>
    <property type="match status" value="1"/>
</dbReference>
<gene>
    <name evidence="2" type="ORF">KK488_18275</name>
</gene>
<protein>
    <submittedName>
        <fullName evidence="2">Chemotaxis protein CheW</fullName>
    </submittedName>
</protein>
<dbReference type="Pfam" id="PF01584">
    <property type="entry name" value="CheW"/>
    <property type="match status" value="1"/>
</dbReference>
<accession>A0A9X1IT27</accession>
<reference evidence="2" key="1">
    <citation type="submission" date="2021-05" db="EMBL/GenBank/DDBJ databases">
        <title>Genome of Sphingobium sp. strain.</title>
        <authorList>
            <person name="Fan R."/>
        </authorList>
    </citation>
    <scope>NUCLEOTIDE SEQUENCE</scope>
    <source>
        <strain evidence="2">H33</strain>
    </source>
</reference>
<evidence type="ECO:0000259" key="1">
    <source>
        <dbReference type="PROSITE" id="PS50851"/>
    </source>
</evidence>
<dbReference type="SUPFAM" id="SSF50341">
    <property type="entry name" value="CheW-like"/>
    <property type="match status" value="1"/>
</dbReference>